<dbReference type="CDD" id="cd03498">
    <property type="entry name" value="SQR_TypeB_2_TM"/>
    <property type="match status" value="1"/>
</dbReference>
<protein>
    <submittedName>
        <fullName evidence="2">Succinate dehydrogenase cytochrome b subunit</fullName>
    </submittedName>
</protein>
<evidence type="ECO:0000256" key="1">
    <source>
        <dbReference type="SAM" id="Phobius"/>
    </source>
</evidence>
<evidence type="ECO:0000313" key="3">
    <source>
        <dbReference type="Proteomes" id="UP001597357"/>
    </source>
</evidence>
<proteinExistence type="predicted"/>
<keyword evidence="1" id="KW-1133">Transmembrane helix</keyword>
<feature type="transmembrane region" description="Helical" evidence="1">
    <location>
        <begin position="159"/>
        <end position="182"/>
    </location>
</feature>
<keyword evidence="1" id="KW-0472">Membrane</keyword>
<accession>A0ABW5SF08</accession>
<dbReference type="EMBL" id="JBHULZ010000041">
    <property type="protein sequence ID" value="MFD2698245.1"/>
    <property type="molecule type" value="Genomic_DNA"/>
</dbReference>
<dbReference type="SUPFAM" id="SSF81343">
    <property type="entry name" value="Fumarate reductase respiratory complex transmembrane subunits"/>
    <property type="match status" value="1"/>
</dbReference>
<keyword evidence="1" id="KW-0812">Transmembrane</keyword>
<evidence type="ECO:0000313" key="2">
    <source>
        <dbReference type="EMBL" id="MFD2698245.1"/>
    </source>
</evidence>
<dbReference type="InterPro" id="IPR011138">
    <property type="entry name" value="Cytochrome_b-558"/>
</dbReference>
<feature type="transmembrane region" description="Helical" evidence="1">
    <location>
        <begin position="103"/>
        <end position="124"/>
    </location>
</feature>
<dbReference type="InterPro" id="IPR034804">
    <property type="entry name" value="SQR/QFR_C/D"/>
</dbReference>
<reference evidence="3" key="1">
    <citation type="journal article" date="2019" name="Int. J. Syst. Evol. Microbiol.">
        <title>The Global Catalogue of Microorganisms (GCM) 10K type strain sequencing project: providing services to taxonomists for standard genome sequencing and annotation.</title>
        <authorList>
            <consortium name="The Broad Institute Genomics Platform"/>
            <consortium name="The Broad Institute Genome Sequencing Center for Infectious Disease"/>
            <person name="Wu L."/>
            <person name="Ma J."/>
        </authorList>
    </citation>
    <scope>NUCLEOTIDE SEQUENCE [LARGE SCALE GENOMIC DNA]</scope>
    <source>
        <strain evidence="3">KCTC 42255</strain>
    </source>
</reference>
<dbReference type="Gene3D" id="1.20.1300.10">
    <property type="entry name" value="Fumarate reductase/succinate dehydrogenase, transmembrane subunit"/>
    <property type="match status" value="1"/>
</dbReference>
<gene>
    <name evidence="2" type="ORF">ACFSQ0_09600</name>
</gene>
<feature type="transmembrane region" description="Helical" evidence="1">
    <location>
        <begin position="194"/>
        <end position="219"/>
    </location>
</feature>
<sequence>MLGFSSTISRKYLMAITGLFLCLFLVIHLLGNFQLLLPEDEAQLQYNAYSAFLSGNILVKIIAYVLYISIILHSIDAIYLSFKSRKSKKTRYRYDARKRASKWYSRQMMLLGVILFAFLVIHFYDFWYPFKFGELPLDQQGNKDLYQLVIASFQNIGYVAWYSVAILALFFHLLHGFFSAFRSLGLYHPYYAQIIKLIGVIFSLLMCIGYLGIPIYIFISR</sequence>
<name>A0ABW5SF08_9FLAO</name>
<dbReference type="RefSeq" id="WP_379047500.1">
    <property type="nucleotide sequence ID" value="NZ_JBHULZ010000041.1"/>
</dbReference>
<organism evidence="2 3">
    <name type="scientific">Mesonia sediminis</name>
    <dbReference type="NCBI Taxonomy" id="1703946"/>
    <lineage>
        <taxon>Bacteria</taxon>
        <taxon>Pseudomonadati</taxon>
        <taxon>Bacteroidota</taxon>
        <taxon>Flavobacteriia</taxon>
        <taxon>Flavobacteriales</taxon>
        <taxon>Flavobacteriaceae</taxon>
        <taxon>Mesonia</taxon>
    </lineage>
</organism>
<feature type="transmembrane region" description="Helical" evidence="1">
    <location>
        <begin position="12"/>
        <end position="37"/>
    </location>
</feature>
<feature type="transmembrane region" description="Helical" evidence="1">
    <location>
        <begin position="57"/>
        <end position="82"/>
    </location>
</feature>
<dbReference type="Proteomes" id="UP001597357">
    <property type="component" value="Unassembled WGS sequence"/>
</dbReference>
<dbReference type="NCBIfam" id="TIGR02046">
    <property type="entry name" value="sdhC_b558_fam"/>
    <property type="match status" value="1"/>
</dbReference>
<comment type="caution">
    <text evidence="2">The sequence shown here is derived from an EMBL/GenBank/DDBJ whole genome shotgun (WGS) entry which is preliminary data.</text>
</comment>
<keyword evidence="3" id="KW-1185">Reference proteome</keyword>